<evidence type="ECO:0000313" key="5">
    <source>
        <dbReference type="EMBL" id="CAK1543863.1"/>
    </source>
</evidence>
<evidence type="ECO:0000256" key="1">
    <source>
        <dbReference type="ARBA" id="ARBA00022723"/>
    </source>
</evidence>
<keyword evidence="3" id="KW-0862">Zinc</keyword>
<keyword evidence="6" id="KW-1185">Reference proteome</keyword>
<feature type="domain" description="FLYWCH-type" evidence="4">
    <location>
        <begin position="218"/>
        <end position="275"/>
    </location>
</feature>
<dbReference type="Proteomes" id="UP001497472">
    <property type="component" value="Unassembled WGS sequence"/>
</dbReference>
<accession>A0AAV1J481</accession>
<reference evidence="5 6" key="1">
    <citation type="submission" date="2023-11" db="EMBL/GenBank/DDBJ databases">
        <authorList>
            <person name="Okamura Y."/>
        </authorList>
    </citation>
    <scope>NUCLEOTIDE SEQUENCE [LARGE SCALE GENOMIC DNA]</scope>
</reference>
<dbReference type="InterPro" id="IPR007588">
    <property type="entry name" value="Znf_FLYWCH"/>
</dbReference>
<evidence type="ECO:0000256" key="2">
    <source>
        <dbReference type="ARBA" id="ARBA00022771"/>
    </source>
</evidence>
<dbReference type="EMBL" id="CAVLEF010000005">
    <property type="protein sequence ID" value="CAK1543863.1"/>
    <property type="molecule type" value="Genomic_DNA"/>
</dbReference>
<protein>
    <recommendedName>
        <fullName evidence="4">FLYWCH-type domain-containing protein</fullName>
    </recommendedName>
</protein>
<evidence type="ECO:0000313" key="6">
    <source>
        <dbReference type="Proteomes" id="UP001497472"/>
    </source>
</evidence>
<keyword evidence="2" id="KW-0863">Zinc-finger</keyword>
<evidence type="ECO:0000259" key="4">
    <source>
        <dbReference type="Pfam" id="PF04500"/>
    </source>
</evidence>
<comment type="caution">
    <text evidence="5">The sequence shown here is derived from an EMBL/GenBank/DDBJ whole genome shotgun (WGS) entry which is preliminary data.</text>
</comment>
<organism evidence="5 6">
    <name type="scientific">Leptosia nina</name>
    <dbReference type="NCBI Taxonomy" id="320188"/>
    <lineage>
        <taxon>Eukaryota</taxon>
        <taxon>Metazoa</taxon>
        <taxon>Ecdysozoa</taxon>
        <taxon>Arthropoda</taxon>
        <taxon>Hexapoda</taxon>
        <taxon>Insecta</taxon>
        <taxon>Pterygota</taxon>
        <taxon>Neoptera</taxon>
        <taxon>Endopterygota</taxon>
        <taxon>Lepidoptera</taxon>
        <taxon>Glossata</taxon>
        <taxon>Ditrysia</taxon>
        <taxon>Papilionoidea</taxon>
        <taxon>Pieridae</taxon>
        <taxon>Pierinae</taxon>
        <taxon>Leptosia</taxon>
    </lineage>
</organism>
<dbReference type="Pfam" id="PF04500">
    <property type="entry name" value="FLYWCH"/>
    <property type="match status" value="1"/>
</dbReference>
<dbReference type="GO" id="GO:0008270">
    <property type="term" value="F:zinc ion binding"/>
    <property type="evidence" value="ECO:0007669"/>
    <property type="project" value="UniProtKB-KW"/>
</dbReference>
<name>A0AAV1J481_9NEOP</name>
<evidence type="ECO:0000256" key="3">
    <source>
        <dbReference type="ARBA" id="ARBA00022833"/>
    </source>
</evidence>
<proteinExistence type="predicted"/>
<gene>
    <name evidence="5" type="ORF">LNINA_LOCUS3653</name>
</gene>
<dbReference type="Gene3D" id="2.20.25.240">
    <property type="match status" value="3"/>
</dbReference>
<keyword evidence="1" id="KW-0479">Metal-binding</keyword>
<dbReference type="AlphaFoldDB" id="A0AAV1J481"/>
<sequence>MFAVNVVTAIDGATLLMLNSYSFSNPSPTPGGERWYCSGRIPWKCCVCLHVNDDYEFVSISGEHCHLPPAYEITSGVILVTMTSGNKILIINGHTFRKEISVNGATSRWCCNEPTTKEWEETRKKYSVYLEAEDDVILFLETQNGRTIMQYGGYQYNKAHKTKLGERWNCTISTCSGHVVLNEDNEIITDTIDHDHRPLCSEPISKNNSEDNDSALVITSRKGKEMLLYRNFTYRKQYDKGNKSRWVCSTQKNCKAVVFTDSNNVLVSVHQKHHHDPPKYYLNPNHVLDALREPLVLESD</sequence>